<comment type="caution">
    <text evidence="4">The sequence shown here is derived from an EMBL/GenBank/DDBJ whole genome shotgun (WGS) entry which is preliminary data.</text>
</comment>
<reference evidence="4 5" key="1">
    <citation type="submission" date="2020-03" db="EMBL/GenBank/DDBJ databases">
        <title>Sequencing the genomes of 1000 actinobacteria strains.</title>
        <authorList>
            <person name="Klenk H.-P."/>
        </authorList>
    </citation>
    <scope>NUCLEOTIDE SEQUENCE [LARGE SCALE GENOMIC DNA]</scope>
    <source>
        <strain evidence="4 5">DSM 45685</strain>
    </source>
</reference>
<proteinExistence type="predicted"/>
<sequence>MTTPDTHETALAEALVSLADTLVDDYDLIDLLDRLTEYCVRLLPVDAAGLVLSDQRGHLRVVSSSTEQARMVELFQLEANEGPCLESVRTKQPVMALDLNDDIERWPRFAEHAVREGFRSVHALPMRLRNETIGALNLFRVHPGPMADSDVRIGRALADMATIGILHQQAVQRADVLAEQLQSALNSRVIIEQAKGVISGRSELDMAQSFALLRNHARHSNLRLADLALTVVEDVSVADQVLSSAAQSGSSGDEHV</sequence>
<dbReference type="InterPro" id="IPR012074">
    <property type="entry name" value="GAF_ANTAR"/>
</dbReference>
<dbReference type="RefSeq" id="WP_167173887.1">
    <property type="nucleotide sequence ID" value="NZ_JAAOYM010000001.1"/>
</dbReference>
<dbReference type="SMART" id="SM00065">
    <property type="entry name" value="GAF"/>
    <property type="match status" value="1"/>
</dbReference>
<evidence type="ECO:0000256" key="1">
    <source>
        <dbReference type="ARBA" id="ARBA00023015"/>
    </source>
</evidence>
<evidence type="ECO:0000259" key="3">
    <source>
        <dbReference type="PROSITE" id="PS50921"/>
    </source>
</evidence>
<protein>
    <submittedName>
        <fullName evidence="4">GAF domain-containing protein</fullName>
    </submittedName>
</protein>
<keyword evidence="2" id="KW-0804">Transcription</keyword>
<dbReference type="InterPro" id="IPR005561">
    <property type="entry name" value="ANTAR"/>
</dbReference>
<dbReference type="InterPro" id="IPR003018">
    <property type="entry name" value="GAF"/>
</dbReference>
<organism evidence="4 5">
    <name type="scientific">Saccharomonospora amisosensis</name>
    <dbReference type="NCBI Taxonomy" id="1128677"/>
    <lineage>
        <taxon>Bacteria</taxon>
        <taxon>Bacillati</taxon>
        <taxon>Actinomycetota</taxon>
        <taxon>Actinomycetes</taxon>
        <taxon>Pseudonocardiales</taxon>
        <taxon>Pseudonocardiaceae</taxon>
        <taxon>Saccharomonospora</taxon>
    </lineage>
</organism>
<dbReference type="SUPFAM" id="SSF55781">
    <property type="entry name" value="GAF domain-like"/>
    <property type="match status" value="1"/>
</dbReference>
<dbReference type="Gene3D" id="3.30.450.40">
    <property type="match status" value="1"/>
</dbReference>
<name>A0A7X5ZSQ6_9PSEU</name>
<dbReference type="PROSITE" id="PS50921">
    <property type="entry name" value="ANTAR"/>
    <property type="match status" value="1"/>
</dbReference>
<evidence type="ECO:0000313" key="4">
    <source>
        <dbReference type="EMBL" id="NIJ13811.1"/>
    </source>
</evidence>
<dbReference type="InterPro" id="IPR036388">
    <property type="entry name" value="WH-like_DNA-bd_sf"/>
</dbReference>
<dbReference type="PIRSF" id="PIRSF036625">
    <property type="entry name" value="GAF_ANTAR"/>
    <property type="match status" value="1"/>
</dbReference>
<evidence type="ECO:0000313" key="5">
    <source>
        <dbReference type="Proteomes" id="UP000545493"/>
    </source>
</evidence>
<dbReference type="EMBL" id="JAAOYM010000001">
    <property type="protein sequence ID" value="NIJ13811.1"/>
    <property type="molecule type" value="Genomic_DNA"/>
</dbReference>
<keyword evidence="5" id="KW-1185">Reference proteome</keyword>
<feature type="domain" description="ANTAR" evidence="3">
    <location>
        <begin position="171"/>
        <end position="232"/>
    </location>
</feature>
<evidence type="ECO:0000256" key="2">
    <source>
        <dbReference type="ARBA" id="ARBA00023163"/>
    </source>
</evidence>
<dbReference type="Pfam" id="PF03861">
    <property type="entry name" value="ANTAR"/>
    <property type="match status" value="1"/>
</dbReference>
<dbReference type="InterPro" id="IPR029016">
    <property type="entry name" value="GAF-like_dom_sf"/>
</dbReference>
<dbReference type="SMART" id="SM01012">
    <property type="entry name" value="ANTAR"/>
    <property type="match status" value="1"/>
</dbReference>
<gene>
    <name evidence="4" type="ORF">FHU38_004155</name>
</gene>
<dbReference type="AlphaFoldDB" id="A0A7X5ZSQ6"/>
<dbReference type="Pfam" id="PF13185">
    <property type="entry name" value="GAF_2"/>
    <property type="match status" value="1"/>
</dbReference>
<keyword evidence="1" id="KW-0805">Transcription regulation</keyword>
<accession>A0A7X5ZSQ6</accession>
<dbReference type="GO" id="GO:0003723">
    <property type="term" value="F:RNA binding"/>
    <property type="evidence" value="ECO:0007669"/>
    <property type="project" value="InterPro"/>
</dbReference>
<dbReference type="Proteomes" id="UP000545493">
    <property type="component" value="Unassembled WGS sequence"/>
</dbReference>
<dbReference type="Gene3D" id="1.10.10.10">
    <property type="entry name" value="Winged helix-like DNA-binding domain superfamily/Winged helix DNA-binding domain"/>
    <property type="match status" value="1"/>
</dbReference>